<reference evidence="1" key="1">
    <citation type="thesis" date="2020" institute="ProQuest LLC" country="789 East Eisenhower Parkway, Ann Arbor, MI, USA">
        <title>Comparative Genomics and Chromosome Evolution.</title>
        <authorList>
            <person name="Mudd A.B."/>
        </authorList>
    </citation>
    <scope>NUCLEOTIDE SEQUENCE</scope>
    <source>
        <strain evidence="1">237g6f4</strain>
        <tissue evidence="1">Blood</tissue>
    </source>
</reference>
<dbReference type="AlphaFoldDB" id="A0AAV6YU71"/>
<evidence type="ECO:0000313" key="1">
    <source>
        <dbReference type="EMBL" id="KAG8537546.1"/>
    </source>
</evidence>
<proteinExistence type="predicted"/>
<sequence>MVIKGCWIHGTPLPKFLVSSHHRRSRLTLGGIWTLFSNPLGDLSQDERIQLWRDLEWFWHQETAGILAVICPKSFIAVRIETYGFFLNDNTRCLMLSFLSCGREEIWRHESKITPKNFIWVRGERLDF</sequence>
<protein>
    <submittedName>
        <fullName evidence="1">Uncharacterized protein</fullName>
    </submittedName>
</protein>
<dbReference type="EMBL" id="WNYA01029202">
    <property type="protein sequence ID" value="KAG8537546.1"/>
    <property type="molecule type" value="Genomic_DNA"/>
</dbReference>
<dbReference type="Proteomes" id="UP000824782">
    <property type="component" value="Unassembled WGS sequence"/>
</dbReference>
<name>A0AAV6YU71_ENGPU</name>
<gene>
    <name evidence="1" type="ORF">GDO81_024344</name>
</gene>
<keyword evidence="2" id="KW-1185">Reference proteome</keyword>
<evidence type="ECO:0000313" key="2">
    <source>
        <dbReference type="Proteomes" id="UP000824782"/>
    </source>
</evidence>
<comment type="caution">
    <text evidence="1">The sequence shown here is derived from an EMBL/GenBank/DDBJ whole genome shotgun (WGS) entry which is preliminary data.</text>
</comment>
<organism evidence="1 2">
    <name type="scientific">Engystomops pustulosus</name>
    <name type="common">Tungara frog</name>
    <name type="synonym">Physalaemus pustulosus</name>
    <dbReference type="NCBI Taxonomy" id="76066"/>
    <lineage>
        <taxon>Eukaryota</taxon>
        <taxon>Metazoa</taxon>
        <taxon>Chordata</taxon>
        <taxon>Craniata</taxon>
        <taxon>Vertebrata</taxon>
        <taxon>Euteleostomi</taxon>
        <taxon>Amphibia</taxon>
        <taxon>Batrachia</taxon>
        <taxon>Anura</taxon>
        <taxon>Neobatrachia</taxon>
        <taxon>Hyloidea</taxon>
        <taxon>Leptodactylidae</taxon>
        <taxon>Leiuperinae</taxon>
        <taxon>Engystomops</taxon>
    </lineage>
</organism>
<accession>A0AAV6YU71</accession>